<keyword evidence="2" id="KW-1185">Reference proteome</keyword>
<accession>A0A8J5SBY1</accession>
<dbReference type="EMBL" id="JAAALK010000286">
    <property type="protein sequence ID" value="KAG8062438.1"/>
    <property type="molecule type" value="Genomic_DNA"/>
</dbReference>
<evidence type="ECO:0000313" key="1">
    <source>
        <dbReference type="EMBL" id="KAG8062438.1"/>
    </source>
</evidence>
<evidence type="ECO:0000313" key="2">
    <source>
        <dbReference type="Proteomes" id="UP000729402"/>
    </source>
</evidence>
<sequence>MEGFSPCPAGAAGVQGVVGPTGASSRAASLSPPCMDRTGSADGFPFCALHVRVYCVGHALKSASLISLCYTIGHWASPRGIKSEGDDQSTGNPRNLLISVTTGFASPGSYGWRAVRSIASTASRSVCGRAQKRCFLSASSSANSLW</sequence>
<organism evidence="1 2">
    <name type="scientific">Zizania palustris</name>
    <name type="common">Northern wild rice</name>
    <dbReference type="NCBI Taxonomy" id="103762"/>
    <lineage>
        <taxon>Eukaryota</taxon>
        <taxon>Viridiplantae</taxon>
        <taxon>Streptophyta</taxon>
        <taxon>Embryophyta</taxon>
        <taxon>Tracheophyta</taxon>
        <taxon>Spermatophyta</taxon>
        <taxon>Magnoliopsida</taxon>
        <taxon>Liliopsida</taxon>
        <taxon>Poales</taxon>
        <taxon>Poaceae</taxon>
        <taxon>BOP clade</taxon>
        <taxon>Oryzoideae</taxon>
        <taxon>Oryzeae</taxon>
        <taxon>Zizaniinae</taxon>
        <taxon>Zizania</taxon>
    </lineage>
</organism>
<reference evidence="1" key="2">
    <citation type="submission" date="2021-02" db="EMBL/GenBank/DDBJ databases">
        <authorList>
            <person name="Kimball J.A."/>
            <person name="Haas M.W."/>
            <person name="Macchietto M."/>
            <person name="Kono T."/>
            <person name="Duquette J."/>
            <person name="Shao M."/>
        </authorList>
    </citation>
    <scope>NUCLEOTIDE SEQUENCE</scope>
    <source>
        <tissue evidence="1">Fresh leaf tissue</tissue>
    </source>
</reference>
<proteinExistence type="predicted"/>
<gene>
    <name evidence="1" type="ORF">GUJ93_ZPchr0003g17132</name>
</gene>
<comment type="caution">
    <text evidence="1">The sequence shown here is derived from an EMBL/GenBank/DDBJ whole genome shotgun (WGS) entry which is preliminary data.</text>
</comment>
<name>A0A8J5SBY1_ZIZPA</name>
<dbReference type="AlphaFoldDB" id="A0A8J5SBY1"/>
<reference evidence="1" key="1">
    <citation type="journal article" date="2021" name="bioRxiv">
        <title>Whole Genome Assembly and Annotation of Northern Wild Rice, Zizania palustris L., Supports a Whole Genome Duplication in the Zizania Genus.</title>
        <authorList>
            <person name="Haas M."/>
            <person name="Kono T."/>
            <person name="Macchietto M."/>
            <person name="Millas R."/>
            <person name="McGilp L."/>
            <person name="Shao M."/>
            <person name="Duquette J."/>
            <person name="Hirsch C.N."/>
            <person name="Kimball J."/>
        </authorList>
    </citation>
    <scope>NUCLEOTIDE SEQUENCE</scope>
    <source>
        <tissue evidence="1">Fresh leaf tissue</tissue>
    </source>
</reference>
<dbReference type="Proteomes" id="UP000729402">
    <property type="component" value="Unassembled WGS sequence"/>
</dbReference>
<protein>
    <submittedName>
        <fullName evidence="1">Uncharacterized protein</fullName>
    </submittedName>
</protein>